<feature type="transmembrane region" description="Helical" evidence="2">
    <location>
        <begin position="39"/>
        <end position="57"/>
    </location>
</feature>
<keyword evidence="2" id="KW-1133">Transmembrane helix</keyword>
<feature type="transmembrane region" description="Helical" evidence="2">
    <location>
        <begin position="117"/>
        <end position="134"/>
    </location>
</feature>
<name>A0ABN8MSR8_9CNID</name>
<dbReference type="InterPro" id="IPR032776">
    <property type="entry name" value="CECR6/TMEM121"/>
</dbReference>
<dbReference type="EMBL" id="CALNXK010000001">
    <property type="protein sequence ID" value="CAH3032537.1"/>
    <property type="molecule type" value="Genomic_DNA"/>
</dbReference>
<feature type="transmembrane region" description="Helical" evidence="2">
    <location>
        <begin position="526"/>
        <end position="549"/>
    </location>
</feature>
<feature type="transmembrane region" description="Helical" evidence="2">
    <location>
        <begin position="77"/>
        <end position="97"/>
    </location>
</feature>
<organism evidence="3 4">
    <name type="scientific">Porites lobata</name>
    <dbReference type="NCBI Taxonomy" id="104759"/>
    <lineage>
        <taxon>Eukaryota</taxon>
        <taxon>Metazoa</taxon>
        <taxon>Cnidaria</taxon>
        <taxon>Anthozoa</taxon>
        <taxon>Hexacorallia</taxon>
        <taxon>Scleractinia</taxon>
        <taxon>Fungiina</taxon>
        <taxon>Poritidae</taxon>
        <taxon>Porites</taxon>
    </lineage>
</organism>
<feature type="transmembrane region" description="Helical" evidence="2">
    <location>
        <begin position="245"/>
        <end position="266"/>
    </location>
</feature>
<proteinExistence type="inferred from homology"/>
<keyword evidence="2" id="KW-0812">Transmembrane</keyword>
<feature type="transmembrane region" description="Helical" evidence="2">
    <location>
        <begin position="344"/>
        <end position="364"/>
    </location>
</feature>
<feature type="transmembrane region" description="Helical" evidence="2">
    <location>
        <begin position="218"/>
        <end position="239"/>
    </location>
</feature>
<feature type="transmembrane region" description="Helical" evidence="2">
    <location>
        <begin position="423"/>
        <end position="441"/>
    </location>
</feature>
<feature type="transmembrane region" description="Helical" evidence="2">
    <location>
        <begin position="489"/>
        <end position="506"/>
    </location>
</feature>
<evidence type="ECO:0000256" key="1">
    <source>
        <dbReference type="ARBA" id="ARBA00007711"/>
    </source>
</evidence>
<dbReference type="InterPro" id="IPR026624">
    <property type="entry name" value="CECR6"/>
</dbReference>
<dbReference type="PANTHER" id="PTHR47399:SF1">
    <property type="entry name" value="TRANSMEMBRANE PROTEIN 121B"/>
    <property type="match status" value="1"/>
</dbReference>
<feature type="transmembrane region" description="Helical" evidence="2">
    <location>
        <begin position="319"/>
        <end position="338"/>
    </location>
</feature>
<dbReference type="Pfam" id="PF14997">
    <property type="entry name" value="CECR6_TMEM121"/>
    <property type="match status" value="2"/>
</dbReference>
<feature type="transmembrane region" description="Helical" evidence="2">
    <location>
        <begin position="385"/>
        <end position="403"/>
    </location>
</feature>
<dbReference type="Proteomes" id="UP001159405">
    <property type="component" value="Unassembled WGS sequence"/>
</dbReference>
<feature type="non-terminal residue" evidence="3">
    <location>
        <position position="615"/>
    </location>
</feature>
<comment type="similarity">
    <text evidence="1">Belongs to the TMEM121 family.</text>
</comment>
<evidence type="ECO:0000256" key="2">
    <source>
        <dbReference type="SAM" id="Phobius"/>
    </source>
</evidence>
<feature type="transmembrane region" description="Helical" evidence="2">
    <location>
        <begin position="12"/>
        <end position="33"/>
    </location>
</feature>
<evidence type="ECO:0000313" key="3">
    <source>
        <dbReference type="EMBL" id="CAH3032537.1"/>
    </source>
</evidence>
<reference evidence="3 4" key="1">
    <citation type="submission" date="2022-05" db="EMBL/GenBank/DDBJ databases">
        <authorList>
            <consortium name="Genoscope - CEA"/>
            <person name="William W."/>
        </authorList>
    </citation>
    <scope>NUCLEOTIDE SEQUENCE [LARGE SCALE GENOMIC DNA]</scope>
</reference>
<feature type="transmembrane region" description="Helical" evidence="2">
    <location>
        <begin position="555"/>
        <end position="574"/>
    </location>
</feature>
<dbReference type="PANTHER" id="PTHR47399">
    <property type="entry name" value="TRANSMEMBRANE PROTEIN 121B"/>
    <property type="match status" value="1"/>
</dbReference>
<evidence type="ECO:0000313" key="4">
    <source>
        <dbReference type="Proteomes" id="UP001159405"/>
    </source>
</evidence>
<comment type="caution">
    <text evidence="3">The sequence shown here is derived from an EMBL/GenBank/DDBJ whole genome shotgun (WGS) entry which is preliminary data.</text>
</comment>
<protein>
    <submittedName>
        <fullName evidence="3">Uncharacterized protein</fullName>
    </submittedName>
</protein>
<gene>
    <name evidence="3" type="ORF">PLOB_00000601</name>
</gene>
<accession>A0ABN8MSR8</accession>
<keyword evidence="2" id="KW-0472">Membrane</keyword>
<sequence>MARKTIVIRRGFARILAITFLILQGAILDYYLITEERSVWRFAWLTTDAIVFSTWVYTMWMSHRKSRSALAKDGMKIAYFAWIVYAVHLVPQVATLFKLKIEAYNDEKHVFGPNTLKMNLCLTPMLFLFLIYAHHDAKSHSRRKYYLEKITAAVALDLFDSVEMLEYLFDKEEISPELENAILAFSCMNIFLPTFALFELKYNKFHDNGEISPISFKFIYICSFMFFVNVPFLVLRLILWHGYHLNVSVLLAKNSLAIIMGLIEIFEFFSDQRPRRCQSCTKTFVKEFYKRHLDTCSFPPDQNSRFIVRTKHRQAFPRILALLFLIVQGAVLDIHFITEMKTPWRFAWITTDVIVLSTWMYTMWMSTKRKSHSVKTVVTEDGTKFAYIAWIVYALHLVPQVATLFKLVTPVYNDKKVVFGPNVIKMNLCLTPMLFLFLIYAHQDARSQSRRKYYLEKITSAVTLDLFDSVEMLQYLFTKEKITLELENAILAFSCLNIFLPTLALFELKLNKFHENGEVPLISFRLIYICGFMFLANAPFLVLRLVLWHGYHLDVSVLLAKNVLAVIMGFVEIVEFFGQQKPRKCEACLRTFAKEHFKTHNRMCLLDQRSRELFD</sequence>
<keyword evidence="4" id="KW-1185">Reference proteome</keyword>